<accession>A0ABV8NMN7</accession>
<evidence type="ECO:0000313" key="2">
    <source>
        <dbReference type="EMBL" id="MFC4197243.1"/>
    </source>
</evidence>
<evidence type="ECO:0000313" key="3">
    <source>
        <dbReference type="Proteomes" id="UP001595792"/>
    </source>
</evidence>
<keyword evidence="1" id="KW-0472">Membrane</keyword>
<feature type="transmembrane region" description="Helical" evidence="1">
    <location>
        <begin position="628"/>
        <end position="646"/>
    </location>
</feature>
<dbReference type="EMBL" id="JBHSBY010000108">
    <property type="protein sequence ID" value="MFC4197243.1"/>
    <property type="molecule type" value="Genomic_DNA"/>
</dbReference>
<proteinExistence type="predicted"/>
<name>A0ABV8NMN7_9SPHI</name>
<comment type="caution">
    <text evidence="2">The sequence shown here is derived from an EMBL/GenBank/DDBJ whole genome shotgun (WGS) entry which is preliminary data.</text>
</comment>
<dbReference type="Proteomes" id="UP001595792">
    <property type="component" value="Unassembled WGS sequence"/>
</dbReference>
<dbReference type="RefSeq" id="WP_378960673.1">
    <property type="nucleotide sequence ID" value="NZ_JBHRXC010000016.1"/>
</dbReference>
<organism evidence="2 3">
    <name type="scientific">Pedobacter jamesrossensis</name>
    <dbReference type="NCBI Taxonomy" id="1908238"/>
    <lineage>
        <taxon>Bacteria</taxon>
        <taxon>Pseudomonadati</taxon>
        <taxon>Bacteroidota</taxon>
        <taxon>Sphingobacteriia</taxon>
        <taxon>Sphingobacteriales</taxon>
        <taxon>Sphingobacteriaceae</taxon>
        <taxon>Pedobacter</taxon>
    </lineage>
</organism>
<evidence type="ECO:0008006" key="4">
    <source>
        <dbReference type="Google" id="ProtNLM"/>
    </source>
</evidence>
<sequence length="664" mass="75151">MKKKLFIDSLSIGSLKVNTPNQLHKHSKKGVLPKINVQSLYVKQFWLNNENLQAPIRLIGKNVLARGFKTEHERFKWMYFGGSFRDFQLSKPGLFITSKKIELNLAGNSSVEDISVLQHQNGDSINARIPLISIKSLIKSSDLEDASISNLTIQEPKIYVNKSHDSAKIKLHHNAFNFSHELAVHGVRIANGSFMINNAIKADTFFINSKFDVDVNLVRLKKDGWFELNNTTLAFKDMGLVKRGLFTNAAAVNFKFNDIKFNFKNRQIDVLNGWNVHSSALYLNKDSLSVSATEMLIKGGKADFSHQFGQQFELEKLIRNVSLSSSGIYFKNKTITADIKSAELHPELNKIALKQIQIKPVLSQEQLRVSKPWQSDYIEAKVGSVNFYKIEIAKILSKKNIELPLITIDSFSLFTSRDKRMPERFLIEKLMPSKLLASVKKPFHIGKINLTNGSVDVHEIAFKTGHEGVIELRDINTNLFNLSNSYGNGDSLVLVGKAMLFGKNELQVNYRESYLDSLSSFKMDMQLAPMQLPILNQVSTPLASLKINSGNSDKLIANWIGNKYYATGNLILPYKNLSVALVDNKNPNRKSFGLFLENSILNLFIKHKNNQPASIFFERNRNKFVFNYWIKTALSGFASAVGLNHINAKKNKNRMNIKYQLPAD</sequence>
<gene>
    <name evidence="2" type="ORF">ACFOUY_11090</name>
</gene>
<evidence type="ECO:0000256" key="1">
    <source>
        <dbReference type="SAM" id="Phobius"/>
    </source>
</evidence>
<keyword evidence="1" id="KW-1133">Transmembrane helix</keyword>
<keyword evidence="1" id="KW-0812">Transmembrane</keyword>
<protein>
    <recommendedName>
        <fullName evidence="4">Periplasmic protein</fullName>
    </recommendedName>
</protein>
<keyword evidence="3" id="KW-1185">Reference proteome</keyword>
<reference evidence="3" key="1">
    <citation type="journal article" date="2019" name="Int. J. Syst. Evol. Microbiol.">
        <title>The Global Catalogue of Microorganisms (GCM) 10K type strain sequencing project: providing services to taxonomists for standard genome sequencing and annotation.</title>
        <authorList>
            <consortium name="The Broad Institute Genomics Platform"/>
            <consortium name="The Broad Institute Genome Sequencing Center for Infectious Disease"/>
            <person name="Wu L."/>
            <person name="Ma J."/>
        </authorList>
    </citation>
    <scope>NUCLEOTIDE SEQUENCE [LARGE SCALE GENOMIC DNA]</scope>
    <source>
        <strain evidence="3">CCM 8689</strain>
    </source>
</reference>